<protein>
    <recommendedName>
        <fullName evidence="6">Endonuclease V</fullName>
        <ecNumber evidence="6">3.1.21.7</ecNumber>
    </recommendedName>
    <alternativeName>
        <fullName evidence="6">Deoxyinosine 3'endonuclease</fullName>
    </alternativeName>
    <alternativeName>
        <fullName evidence="6">Deoxyribonuclease V</fullName>
        <shortName evidence="6">DNase V</shortName>
    </alternativeName>
</protein>
<evidence type="ECO:0000313" key="7">
    <source>
        <dbReference type="EMBL" id="GAA4793427.1"/>
    </source>
</evidence>
<comment type="subcellular location">
    <subcellularLocation>
        <location evidence="1 6">Cytoplasm</location>
    </subcellularLocation>
</comment>
<feature type="site" description="Interaction with target DNA" evidence="6">
    <location>
        <position position="81"/>
    </location>
</feature>
<dbReference type="InterPro" id="IPR007581">
    <property type="entry name" value="Endonuclease-V"/>
</dbReference>
<evidence type="ECO:0000256" key="5">
    <source>
        <dbReference type="ARBA" id="ARBA00022801"/>
    </source>
</evidence>
<comment type="similarity">
    <text evidence="6">Belongs to the endonuclease V family.</text>
</comment>
<accession>A0ABP9BFI6</accession>
<keyword evidence="6" id="KW-0227">DNA damage</keyword>
<gene>
    <name evidence="6 7" type="primary">nfi</name>
    <name evidence="7" type="ORF">GCM10023231_22150</name>
</gene>
<evidence type="ECO:0000256" key="2">
    <source>
        <dbReference type="ARBA" id="ARBA00022490"/>
    </source>
</evidence>
<keyword evidence="5 6" id="KW-0378">Hydrolase</keyword>
<reference evidence="8" key="1">
    <citation type="journal article" date="2019" name="Int. J. Syst. Evol. Microbiol.">
        <title>The Global Catalogue of Microorganisms (GCM) 10K type strain sequencing project: providing services to taxonomists for standard genome sequencing and annotation.</title>
        <authorList>
            <consortium name="The Broad Institute Genomics Platform"/>
            <consortium name="The Broad Institute Genome Sequencing Center for Infectious Disease"/>
            <person name="Wu L."/>
            <person name="Ma J."/>
        </authorList>
    </citation>
    <scope>NUCLEOTIDE SEQUENCE [LARGE SCALE GENOMIC DNA]</scope>
    <source>
        <strain evidence="8">JCM 18200</strain>
    </source>
</reference>
<comment type="function">
    <text evidence="6">DNA repair enzyme involved in the repair of deaminated bases. Selectively cleaves double-stranded DNA at the second phosphodiester bond 3' to a deoxyinosine leaving behind the intact lesion on the nicked DNA.</text>
</comment>
<evidence type="ECO:0000256" key="6">
    <source>
        <dbReference type="HAMAP-Rule" id="MF_00801"/>
    </source>
</evidence>
<evidence type="ECO:0000313" key="8">
    <source>
        <dbReference type="Proteomes" id="UP001501411"/>
    </source>
</evidence>
<dbReference type="PANTHER" id="PTHR28511:SF1">
    <property type="entry name" value="ENDONUCLEASE V"/>
    <property type="match status" value="1"/>
</dbReference>
<keyword evidence="2 6" id="KW-0963">Cytoplasm</keyword>
<keyword evidence="3 6" id="KW-0540">Nuclease</keyword>
<dbReference type="Pfam" id="PF04493">
    <property type="entry name" value="Endonuclease_5"/>
    <property type="match status" value="1"/>
</dbReference>
<evidence type="ECO:0000256" key="4">
    <source>
        <dbReference type="ARBA" id="ARBA00022759"/>
    </source>
</evidence>
<sequence>MDISPNAYDTLKIPEATVVQRNLRNSLTQIPLKRPPITIGGADISLNRFSEIIYAGIVVLDYETLQPLHYALVQGKASFPYVPGYLAFREVPALIEAIQLLKEKPDVLMVDGHGIAHPRRMGIAAHLGALIDIPTMGCAKKKLYGNYEEPSPTKGDFSALLAADGERLGYVLRTKNKVKPVYISPGNHIDLADCLRIAQHCIGNYRIPEPTRRAHEFVNLFRTGKLSAGYHERPKDTLF</sequence>
<dbReference type="Proteomes" id="UP001501411">
    <property type="component" value="Unassembled WGS sequence"/>
</dbReference>
<dbReference type="CDD" id="cd06559">
    <property type="entry name" value="Endonuclease_V"/>
    <property type="match status" value="1"/>
</dbReference>
<dbReference type="EMBL" id="BAABIQ010000034">
    <property type="protein sequence ID" value="GAA4793427.1"/>
    <property type="molecule type" value="Genomic_DNA"/>
</dbReference>
<proteinExistence type="inferred from homology"/>
<dbReference type="EC" id="3.1.21.7" evidence="6"/>
<dbReference type="Gene3D" id="3.30.2170.10">
    <property type="entry name" value="archaeoglobus fulgidus dsm 4304 superfamily"/>
    <property type="match status" value="1"/>
</dbReference>
<feature type="binding site" evidence="6">
    <location>
        <position position="43"/>
    </location>
    <ligand>
        <name>Mg(2+)</name>
        <dbReference type="ChEBI" id="CHEBI:18420"/>
    </ligand>
</feature>
<keyword evidence="4 6" id="KW-0255">Endonuclease</keyword>
<comment type="catalytic activity">
    <reaction evidence="6">
        <text>Endonucleolytic cleavage at apurinic or apyrimidinic sites to products with a 5'-phosphate.</text>
        <dbReference type="EC" id="3.1.21.7"/>
    </reaction>
</comment>
<comment type="cofactor">
    <cofactor evidence="6">
        <name>Mg(2+)</name>
        <dbReference type="ChEBI" id="CHEBI:18420"/>
    </cofactor>
</comment>
<keyword evidence="6" id="KW-0234">DNA repair</keyword>
<dbReference type="NCBIfam" id="NF008629">
    <property type="entry name" value="PRK11617.1"/>
    <property type="match status" value="1"/>
</dbReference>
<keyword evidence="8" id="KW-1185">Reference proteome</keyword>
<keyword evidence="6" id="KW-0479">Metal-binding</keyword>
<dbReference type="HAMAP" id="MF_00801">
    <property type="entry name" value="Endonuclease_5"/>
    <property type="match status" value="1"/>
</dbReference>
<comment type="caution">
    <text evidence="7">The sequence shown here is derived from an EMBL/GenBank/DDBJ whole genome shotgun (WGS) entry which is preliminary data.</text>
</comment>
<evidence type="ECO:0000256" key="3">
    <source>
        <dbReference type="ARBA" id="ARBA00022722"/>
    </source>
</evidence>
<organism evidence="7 8">
    <name type="scientific">Olivibacter ginsenosidimutans</name>
    <dbReference type="NCBI Taxonomy" id="1176537"/>
    <lineage>
        <taxon>Bacteria</taxon>
        <taxon>Pseudomonadati</taxon>
        <taxon>Bacteroidota</taxon>
        <taxon>Sphingobacteriia</taxon>
        <taxon>Sphingobacteriales</taxon>
        <taxon>Sphingobacteriaceae</taxon>
        <taxon>Olivibacter</taxon>
    </lineage>
</organism>
<name>A0ABP9BFI6_9SPHI</name>
<feature type="binding site" evidence="6">
    <location>
        <position position="111"/>
    </location>
    <ligand>
        <name>Mg(2+)</name>
        <dbReference type="ChEBI" id="CHEBI:18420"/>
    </ligand>
</feature>
<dbReference type="PANTHER" id="PTHR28511">
    <property type="entry name" value="ENDONUCLEASE V"/>
    <property type="match status" value="1"/>
</dbReference>
<evidence type="ECO:0000256" key="1">
    <source>
        <dbReference type="ARBA" id="ARBA00004496"/>
    </source>
</evidence>
<keyword evidence="6" id="KW-0460">Magnesium</keyword>
<dbReference type="RefSeq" id="WP_345231847.1">
    <property type="nucleotide sequence ID" value="NZ_BAABIQ010000034.1"/>
</dbReference>